<dbReference type="Pfam" id="PF00134">
    <property type="entry name" value="Cyclin_N"/>
    <property type="match status" value="1"/>
</dbReference>
<protein>
    <submittedName>
        <fullName evidence="9">Uncharacterized protein</fullName>
    </submittedName>
</protein>
<evidence type="ECO:0000313" key="10">
    <source>
        <dbReference type="Proteomes" id="UP000091956"/>
    </source>
</evidence>
<evidence type="ECO:0000313" key="9">
    <source>
        <dbReference type="EMBL" id="OBT95170.1"/>
    </source>
</evidence>
<feature type="region of interest" description="Disordered" evidence="6">
    <location>
        <begin position="332"/>
        <end position="400"/>
    </location>
</feature>
<evidence type="ECO:0000256" key="4">
    <source>
        <dbReference type="ARBA" id="ARBA00023306"/>
    </source>
</evidence>
<dbReference type="EMBL" id="KV460237">
    <property type="protein sequence ID" value="OBT95170.1"/>
    <property type="molecule type" value="Genomic_DNA"/>
</dbReference>
<dbReference type="InterPro" id="IPR013763">
    <property type="entry name" value="Cyclin-like_dom"/>
</dbReference>
<reference evidence="9 10" key="1">
    <citation type="submission" date="2016-03" db="EMBL/GenBank/DDBJ databases">
        <title>Comparative genomics of Pseudogymnoascus destructans, the fungus causing white-nose syndrome of bats.</title>
        <authorList>
            <person name="Palmer J.M."/>
            <person name="Drees K.P."/>
            <person name="Foster J.T."/>
            <person name="Lindner D.L."/>
        </authorList>
    </citation>
    <scope>NUCLEOTIDE SEQUENCE [LARGE SCALE GENOMIC DNA]</scope>
    <source>
        <strain evidence="9 10">UAMH 10579</strain>
    </source>
</reference>
<keyword evidence="4" id="KW-0131">Cell cycle</keyword>
<feature type="domain" description="Cyclin-like" evidence="7">
    <location>
        <begin position="96"/>
        <end position="182"/>
    </location>
</feature>
<accession>A0A1B8GH85</accession>
<dbReference type="RefSeq" id="XP_018128903.1">
    <property type="nucleotide sequence ID" value="XM_018277000.1"/>
</dbReference>
<dbReference type="AlphaFoldDB" id="A0A1B8GH85"/>
<proteinExistence type="inferred from homology"/>
<evidence type="ECO:0000256" key="6">
    <source>
        <dbReference type="SAM" id="MobiDB-lite"/>
    </source>
</evidence>
<evidence type="ECO:0000256" key="1">
    <source>
        <dbReference type="ARBA" id="ARBA00008742"/>
    </source>
</evidence>
<name>A0A1B8GH85_9PEZI</name>
<reference evidence="10" key="2">
    <citation type="journal article" date="2018" name="Nat. Commun.">
        <title>Extreme sensitivity to ultraviolet light in the fungal pathogen causing white-nose syndrome of bats.</title>
        <authorList>
            <person name="Palmer J.M."/>
            <person name="Drees K.P."/>
            <person name="Foster J.T."/>
            <person name="Lindner D.L."/>
        </authorList>
    </citation>
    <scope>NUCLEOTIDE SEQUENCE [LARGE SCALE GENOMIC DNA]</scope>
    <source>
        <strain evidence="10">UAMH 10579</strain>
    </source>
</reference>
<dbReference type="FunFam" id="1.10.472.10:FF:000010">
    <property type="entry name" value="G1/S-specific cyclin Cln1"/>
    <property type="match status" value="1"/>
</dbReference>
<dbReference type="Pfam" id="PF02984">
    <property type="entry name" value="Cyclin_C"/>
    <property type="match status" value="1"/>
</dbReference>
<keyword evidence="3 5" id="KW-0195">Cyclin</keyword>
<dbReference type="OrthoDB" id="5590282at2759"/>
<dbReference type="SUPFAM" id="SSF47954">
    <property type="entry name" value="Cyclin-like"/>
    <property type="match status" value="2"/>
</dbReference>
<dbReference type="CDD" id="cd20559">
    <property type="entry name" value="CYCLIN_ScCLN_like"/>
    <property type="match status" value="1"/>
</dbReference>
<dbReference type="SMART" id="SM00385">
    <property type="entry name" value="CYCLIN"/>
    <property type="match status" value="2"/>
</dbReference>
<sequence length="400" mass="46361">MAYINMAPHQPCDSYFVETEDTTCVISTAERLQYESIIKRQRQERIADELSQEVRAEYLPEIVDHMAAMEKQTLPDVASIDIQEEIKWFMRPYLVDFLIEGHTFFQLLPETMFLAMNLLDRYCSRRVVYKRHYQLVGCAALLIAAKYGDRKDRVPLIRELKSMCSMLYDEEMFTQMEWHVLNTLDWVIGHPTVDSFLQLALSNAAEEDIELEHMAWYICEIALYHRDFVSTKPSVMARASLTLARAILGRREVVYADWGHDDNITLVALSQQLNQPSKILAKKYSSPYMSSASTVLEKFMEHQAAIARRSSPPTPPNDFYHKSVENNDHIYHTPQKPSNNPTMANGYITPPITPEGDYNLAVGNNPYQGHPQRRPITPSPVSNDVYHHHQQQQYHHYQHI</sequence>
<feature type="compositionally biased region" description="Low complexity" evidence="6">
    <location>
        <begin position="391"/>
        <end position="400"/>
    </location>
</feature>
<dbReference type="InterPro" id="IPR048258">
    <property type="entry name" value="Cyclins_cyclin-box"/>
</dbReference>
<dbReference type="STRING" id="342668.A0A1B8GH85"/>
<dbReference type="InterPro" id="IPR004367">
    <property type="entry name" value="Cyclin_C-dom"/>
</dbReference>
<evidence type="ECO:0000256" key="5">
    <source>
        <dbReference type="RuleBase" id="RU000383"/>
    </source>
</evidence>
<evidence type="ECO:0000259" key="8">
    <source>
        <dbReference type="SMART" id="SM01332"/>
    </source>
</evidence>
<evidence type="ECO:0000256" key="3">
    <source>
        <dbReference type="ARBA" id="ARBA00023127"/>
    </source>
</evidence>
<organism evidence="9 10">
    <name type="scientific">Pseudogymnoascus verrucosus</name>
    <dbReference type="NCBI Taxonomy" id="342668"/>
    <lineage>
        <taxon>Eukaryota</taxon>
        <taxon>Fungi</taxon>
        <taxon>Dikarya</taxon>
        <taxon>Ascomycota</taxon>
        <taxon>Pezizomycotina</taxon>
        <taxon>Leotiomycetes</taxon>
        <taxon>Thelebolales</taxon>
        <taxon>Thelebolaceae</taxon>
        <taxon>Pseudogymnoascus</taxon>
    </lineage>
</organism>
<feature type="domain" description="Cyclin-like" evidence="7">
    <location>
        <begin position="195"/>
        <end position="275"/>
    </location>
</feature>
<dbReference type="Gene3D" id="1.10.472.10">
    <property type="entry name" value="Cyclin-like"/>
    <property type="match status" value="2"/>
</dbReference>
<dbReference type="PANTHER" id="PTHR10177">
    <property type="entry name" value="CYCLINS"/>
    <property type="match status" value="1"/>
</dbReference>
<evidence type="ECO:0000256" key="2">
    <source>
        <dbReference type="ARBA" id="ARBA00022618"/>
    </source>
</evidence>
<comment type="similarity">
    <text evidence="1 5">Belongs to the cyclin family.</text>
</comment>
<dbReference type="Proteomes" id="UP000091956">
    <property type="component" value="Unassembled WGS sequence"/>
</dbReference>
<dbReference type="InterPro" id="IPR036915">
    <property type="entry name" value="Cyclin-like_sf"/>
</dbReference>
<dbReference type="GO" id="GO:0051301">
    <property type="term" value="P:cell division"/>
    <property type="evidence" value="ECO:0007669"/>
    <property type="project" value="UniProtKB-KW"/>
</dbReference>
<dbReference type="SMART" id="SM01332">
    <property type="entry name" value="Cyclin_C"/>
    <property type="match status" value="1"/>
</dbReference>
<feature type="domain" description="Cyclin C-terminal" evidence="8">
    <location>
        <begin position="191"/>
        <end position="298"/>
    </location>
</feature>
<dbReference type="PROSITE" id="PS00292">
    <property type="entry name" value="CYCLINS"/>
    <property type="match status" value="1"/>
</dbReference>
<dbReference type="GO" id="GO:0016538">
    <property type="term" value="F:cyclin-dependent protein serine/threonine kinase regulator activity"/>
    <property type="evidence" value="ECO:0007669"/>
    <property type="project" value="UniProtKB-ARBA"/>
</dbReference>
<keyword evidence="2" id="KW-0132">Cell division</keyword>
<dbReference type="GeneID" id="28840952"/>
<evidence type="ECO:0000259" key="7">
    <source>
        <dbReference type="SMART" id="SM00385"/>
    </source>
</evidence>
<dbReference type="GO" id="GO:0044843">
    <property type="term" value="P:cell cycle G1/S phase transition"/>
    <property type="evidence" value="ECO:0007669"/>
    <property type="project" value="UniProtKB-ARBA"/>
</dbReference>
<dbReference type="GO" id="GO:0051726">
    <property type="term" value="P:regulation of cell cycle"/>
    <property type="evidence" value="ECO:0007669"/>
    <property type="project" value="UniProtKB-ARBA"/>
</dbReference>
<dbReference type="InterPro" id="IPR039361">
    <property type="entry name" value="Cyclin"/>
</dbReference>
<dbReference type="CDD" id="cd20537">
    <property type="entry name" value="CYCLIN_CCNO-like_rpt2"/>
    <property type="match status" value="1"/>
</dbReference>
<dbReference type="InterPro" id="IPR006671">
    <property type="entry name" value="Cyclin_N"/>
</dbReference>
<keyword evidence="10" id="KW-1185">Reference proteome</keyword>
<gene>
    <name evidence="9" type="ORF">VE01_07566</name>
</gene>